<accession>A0A392P6A4</accession>
<name>A0A392P6A4_9FABA</name>
<comment type="caution">
    <text evidence="2">The sequence shown here is derived from an EMBL/GenBank/DDBJ whole genome shotgun (WGS) entry which is preliminary data.</text>
</comment>
<dbReference type="Proteomes" id="UP000265520">
    <property type="component" value="Unassembled WGS sequence"/>
</dbReference>
<proteinExistence type="predicted"/>
<evidence type="ECO:0000313" key="2">
    <source>
        <dbReference type="EMBL" id="MCI07312.1"/>
    </source>
</evidence>
<feature type="non-terminal residue" evidence="2">
    <location>
        <position position="1"/>
    </location>
</feature>
<feature type="region of interest" description="Disordered" evidence="1">
    <location>
        <begin position="1"/>
        <end position="34"/>
    </location>
</feature>
<dbReference type="AlphaFoldDB" id="A0A392P6A4"/>
<reference evidence="2 3" key="1">
    <citation type="journal article" date="2018" name="Front. Plant Sci.">
        <title>Red Clover (Trifolium pratense) and Zigzag Clover (T. medium) - A Picture of Genomic Similarities and Differences.</title>
        <authorList>
            <person name="Dluhosova J."/>
            <person name="Istvanek J."/>
            <person name="Nedelnik J."/>
            <person name="Repkova J."/>
        </authorList>
    </citation>
    <scope>NUCLEOTIDE SEQUENCE [LARGE SCALE GENOMIC DNA]</scope>
    <source>
        <strain evidence="3">cv. 10/8</strain>
        <tissue evidence="2">Leaf</tissue>
    </source>
</reference>
<evidence type="ECO:0000256" key="1">
    <source>
        <dbReference type="SAM" id="MobiDB-lite"/>
    </source>
</evidence>
<keyword evidence="3" id="KW-1185">Reference proteome</keyword>
<protein>
    <submittedName>
        <fullName evidence="2">Uncharacterized protein</fullName>
    </submittedName>
</protein>
<sequence>DVASATETTHNCEVPGSNSNPGEGVQPNNIGIVS</sequence>
<evidence type="ECO:0000313" key="3">
    <source>
        <dbReference type="Proteomes" id="UP000265520"/>
    </source>
</evidence>
<dbReference type="EMBL" id="LXQA010064941">
    <property type="protein sequence ID" value="MCI07312.1"/>
    <property type="molecule type" value="Genomic_DNA"/>
</dbReference>
<organism evidence="2 3">
    <name type="scientific">Trifolium medium</name>
    <dbReference type="NCBI Taxonomy" id="97028"/>
    <lineage>
        <taxon>Eukaryota</taxon>
        <taxon>Viridiplantae</taxon>
        <taxon>Streptophyta</taxon>
        <taxon>Embryophyta</taxon>
        <taxon>Tracheophyta</taxon>
        <taxon>Spermatophyta</taxon>
        <taxon>Magnoliopsida</taxon>
        <taxon>eudicotyledons</taxon>
        <taxon>Gunneridae</taxon>
        <taxon>Pentapetalae</taxon>
        <taxon>rosids</taxon>
        <taxon>fabids</taxon>
        <taxon>Fabales</taxon>
        <taxon>Fabaceae</taxon>
        <taxon>Papilionoideae</taxon>
        <taxon>50 kb inversion clade</taxon>
        <taxon>NPAAA clade</taxon>
        <taxon>Hologalegina</taxon>
        <taxon>IRL clade</taxon>
        <taxon>Trifolieae</taxon>
        <taxon>Trifolium</taxon>
    </lineage>
</organism>